<feature type="compositionally biased region" description="Low complexity" evidence="1">
    <location>
        <begin position="206"/>
        <end position="226"/>
    </location>
</feature>
<sequence length="504" mass="54007">MRVISLISYYVDLAIGLILAFLLLSLLVSGLNEGIVRLLGIRSKFLWAYLRDTLDGAETGEKPSLFIRLLERLLDMLKGLGRRLRAPLMDLLPPSGEGRSRLPATVLGVFAKLPFGTDPRPAFSPLPAPSQSPPLAAAPDSVAAAEAVQADPAPAGAPAGAAPPQTAVSGQALPADGTGDGVVTAEIDPADPAHGADQADDEERAPAAQPTESATAAAEPITEPGESAAEPVAQPGEGVAAQPVAQVVSPGQGKSMAELLHERLQEIDHSRRGKTSIADIPPARFAVALMEIATEHGGVEPLMRDLDQLKSPLYRPLKAVWDKADEDMEAFRRGVEEWFDGEMQRLSMLYKRYVRWVVALLSLVVTLGFSMDALEYGKTLLNDNAYRSAVTAFAQSGEQALKPFQDQCAPGQDTYTCVTEVLSTPAFVKIFANAPVSVTMSSGDDGPQWEWHGGGWWDRLSSPGHWPGFLLTLVAVLFGAPFWWDMFRRVTGLKSRVSGAVTKQ</sequence>
<feature type="region of interest" description="Disordered" evidence="1">
    <location>
        <begin position="121"/>
        <end position="239"/>
    </location>
</feature>
<feature type="transmembrane region" description="Helical" evidence="2">
    <location>
        <begin position="353"/>
        <end position="371"/>
    </location>
</feature>
<feature type="compositionally biased region" description="Pro residues" evidence="1">
    <location>
        <begin position="122"/>
        <end position="132"/>
    </location>
</feature>
<keyword evidence="2" id="KW-0812">Transmembrane</keyword>
<organism evidence="3 4">
    <name type="scientific">Planotetraspora phitsanulokensis</name>
    <dbReference type="NCBI Taxonomy" id="575192"/>
    <lineage>
        <taxon>Bacteria</taxon>
        <taxon>Bacillati</taxon>
        <taxon>Actinomycetota</taxon>
        <taxon>Actinomycetes</taxon>
        <taxon>Streptosporangiales</taxon>
        <taxon>Streptosporangiaceae</taxon>
        <taxon>Planotetraspora</taxon>
    </lineage>
</organism>
<reference evidence="3 4" key="1">
    <citation type="submission" date="2021-01" db="EMBL/GenBank/DDBJ databases">
        <title>Whole genome shotgun sequence of Planotetraspora phitsanulokensis NBRC 104273.</title>
        <authorList>
            <person name="Komaki H."/>
            <person name="Tamura T."/>
        </authorList>
    </citation>
    <scope>NUCLEOTIDE SEQUENCE [LARGE SCALE GENOMIC DNA]</scope>
    <source>
        <strain evidence="3 4">NBRC 104273</strain>
    </source>
</reference>
<gene>
    <name evidence="3" type="ORF">Pph01_01920</name>
</gene>
<dbReference type="Proteomes" id="UP000622547">
    <property type="component" value="Unassembled WGS sequence"/>
</dbReference>
<evidence type="ECO:0000256" key="1">
    <source>
        <dbReference type="SAM" id="MobiDB-lite"/>
    </source>
</evidence>
<evidence type="ECO:0000313" key="3">
    <source>
        <dbReference type="EMBL" id="GII35189.1"/>
    </source>
</evidence>
<name>A0A8J3U323_9ACTN</name>
<feature type="transmembrane region" description="Helical" evidence="2">
    <location>
        <begin position="466"/>
        <end position="484"/>
    </location>
</feature>
<keyword evidence="4" id="KW-1185">Reference proteome</keyword>
<feature type="compositionally biased region" description="Low complexity" evidence="1">
    <location>
        <begin position="133"/>
        <end position="167"/>
    </location>
</feature>
<dbReference type="EMBL" id="BOOP01000001">
    <property type="protein sequence ID" value="GII35189.1"/>
    <property type="molecule type" value="Genomic_DNA"/>
</dbReference>
<proteinExistence type="predicted"/>
<evidence type="ECO:0000313" key="4">
    <source>
        <dbReference type="Proteomes" id="UP000622547"/>
    </source>
</evidence>
<dbReference type="AlphaFoldDB" id="A0A8J3U323"/>
<feature type="transmembrane region" description="Helical" evidence="2">
    <location>
        <begin position="6"/>
        <end position="28"/>
    </location>
</feature>
<keyword evidence="2" id="KW-1133">Transmembrane helix</keyword>
<keyword evidence="2" id="KW-0472">Membrane</keyword>
<comment type="caution">
    <text evidence="3">The sequence shown here is derived from an EMBL/GenBank/DDBJ whole genome shotgun (WGS) entry which is preliminary data.</text>
</comment>
<protein>
    <submittedName>
        <fullName evidence="3">Uncharacterized protein</fullName>
    </submittedName>
</protein>
<evidence type="ECO:0000256" key="2">
    <source>
        <dbReference type="SAM" id="Phobius"/>
    </source>
</evidence>
<accession>A0A8J3U323</accession>